<feature type="transmembrane region" description="Helical" evidence="9">
    <location>
        <begin position="612"/>
        <end position="634"/>
    </location>
</feature>
<organism evidence="10 11">
    <name type="scientific">Kangiella profundi</name>
    <dbReference type="NCBI Taxonomy" id="1561924"/>
    <lineage>
        <taxon>Bacteria</taxon>
        <taxon>Pseudomonadati</taxon>
        <taxon>Pseudomonadota</taxon>
        <taxon>Gammaproteobacteria</taxon>
        <taxon>Kangiellales</taxon>
        <taxon>Kangiellaceae</taxon>
        <taxon>Kangiella</taxon>
    </lineage>
</organism>
<gene>
    <name evidence="10" type="ORF">CW740_10605</name>
</gene>
<sequence length="1052" mass="114006">MAQFFINRPIFAWVIALLILLGGTLAIQQLPVMSYPDISPPQISVTATYPGASAQVIEDTVTTIIEEEMNGIEGLKYINSESSRTGTGTINLTFDTGTDIDIAGVEVQNRLKRVEARLPSSVRTQGVAVDKARRDFLMVVSLYSPNGTYNSTDLGDYLDRAILSDIRRIDGVGSAQQFGSRYAMRVWLDPKQMAAYGITPSEVNAAVSSQNAQLATGELGSLPSPGNQQINATVLVPAQLSTVEEFGDIILRSSSQGAVVRLEDVATIERGANSYGSQAFLSGQDAAAFAIKLSNTGNALATAEAVKAKMKELEQFFPEDMAWVVPYDASIFVDESISEVVKTLLEAVVLVTVVMFLFLQSWRATLIPLIVVPISLIGAGIGLQLFGFSINMLTMFAMVLAIGIVVDDAIIVVENVKRVMDEEGLKPYQATKKAMKQISGAIIGTTAVLIAVFIPMAFFSGSVGRIYQQFSLTIVISVAISAFLSLSLSPAIAQGLLKLEKRDEEGNKVKKEWAFFRWFNRGFESFKNFYMNSVQKMFSKKGMLITMSVFVLLCGYVVARFIYMPTAFVPSEDQGFIVSTTLLPPGATRERTLELTQKTDAWYLEQPEVVRVITVAGFSFFGSGQNTAITFVNFKPWDEREGMRNADEFAAAASAEFQKFSEGNTFAFNMPPIPGLGNSNGFDFQLQNRGTGGQDALFAAAFQIIGAAQQTGKFAEVRPDTLPAAPMLTLEVDRVKARAMGIDIPTLNSTLQIALGSSYVNDYIDNGKVRQVWVQADAQTRSTTEEIMSLQVRNQQSDLVNLSEIATASWGEAPAKLTRYNGLPSLPLTGSGAEGVSSGVVMDLMEQFAAGLPSGISYEWSGQSLEEKVAGNQTALLFALSFLVVFLVLAALYESWSVPMAVVLMVPLGILGCIIGMDIRGMPNDIYFKVGLITIIGLSAKNAILIVEFAREAQSDGKSPLEAVIEACKIRLRPILMTSLAFIMGVLPMALASGAGSASRQAIGTGVVSGMFAAAVFSIFFVPVFYLLVRKIFPRKLKHYEMAARGMEINDD</sequence>
<dbReference type="RefSeq" id="WP_106647469.1">
    <property type="nucleotide sequence ID" value="NZ_BMGO01000001.1"/>
</dbReference>
<evidence type="ECO:0000256" key="5">
    <source>
        <dbReference type="ARBA" id="ARBA00022519"/>
    </source>
</evidence>
<feature type="transmembrane region" description="Helical" evidence="9">
    <location>
        <begin position="899"/>
        <end position="919"/>
    </location>
</feature>
<accession>A0A2K9AAB9</accession>
<keyword evidence="8 9" id="KW-0472">Membrane</keyword>
<evidence type="ECO:0000256" key="4">
    <source>
        <dbReference type="ARBA" id="ARBA00022475"/>
    </source>
</evidence>
<dbReference type="SUPFAM" id="SSF82693">
    <property type="entry name" value="Multidrug efflux transporter AcrB pore domain, PN1, PN2, PC1 and PC2 subdomains"/>
    <property type="match status" value="4"/>
</dbReference>
<keyword evidence="4" id="KW-1003">Cell membrane</keyword>
<dbReference type="Pfam" id="PF00873">
    <property type="entry name" value="ACR_tran"/>
    <property type="match status" value="1"/>
</dbReference>
<dbReference type="GO" id="GO:0042910">
    <property type="term" value="F:xenobiotic transmembrane transporter activity"/>
    <property type="evidence" value="ECO:0007669"/>
    <property type="project" value="TreeGrafter"/>
</dbReference>
<dbReference type="Gene3D" id="1.20.1640.10">
    <property type="entry name" value="Multidrug efflux transporter AcrB transmembrane domain"/>
    <property type="match status" value="2"/>
</dbReference>
<keyword evidence="3 9" id="KW-0813">Transport</keyword>
<feature type="transmembrane region" description="Helical" evidence="9">
    <location>
        <begin position="392"/>
        <end position="413"/>
    </location>
</feature>
<dbReference type="PANTHER" id="PTHR32063:SF13">
    <property type="entry name" value="MULTIDRUG EFFLUX PUMP SUBUNIT ACRB-RELATED"/>
    <property type="match status" value="1"/>
</dbReference>
<dbReference type="SUPFAM" id="SSF82866">
    <property type="entry name" value="Multidrug efflux transporter AcrB transmembrane domain"/>
    <property type="match status" value="2"/>
</dbReference>
<feature type="transmembrane region" description="Helical" evidence="9">
    <location>
        <begin position="366"/>
        <end position="386"/>
    </location>
</feature>
<evidence type="ECO:0000313" key="10">
    <source>
        <dbReference type="EMBL" id="AUD79670.1"/>
    </source>
</evidence>
<dbReference type="Proteomes" id="UP000232693">
    <property type="component" value="Chromosome"/>
</dbReference>
<name>A0A2K9AAB9_9GAMM</name>
<comment type="caution">
    <text evidence="9">Lacks conserved residue(s) required for the propagation of feature annotation.</text>
</comment>
<feature type="transmembrane region" description="Helical" evidence="9">
    <location>
        <begin position="975"/>
        <end position="995"/>
    </location>
</feature>
<dbReference type="Gene3D" id="3.30.70.1430">
    <property type="entry name" value="Multidrug efflux transporter AcrB pore domain"/>
    <property type="match status" value="2"/>
</dbReference>
<dbReference type="GO" id="GO:0015562">
    <property type="term" value="F:efflux transmembrane transporter activity"/>
    <property type="evidence" value="ECO:0007669"/>
    <property type="project" value="InterPro"/>
</dbReference>
<feature type="transmembrane region" description="Helical" evidence="9">
    <location>
        <begin position="875"/>
        <end position="893"/>
    </location>
</feature>
<dbReference type="GO" id="GO:0005886">
    <property type="term" value="C:plasma membrane"/>
    <property type="evidence" value="ECO:0007669"/>
    <property type="project" value="UniProtKB-SubCell"/>
</dbReference>
<comment type="similarity">
    <text evidence="2 9">Belongs to the resistance-nodulation-cell division (RND) (TC 2.A.6) family.</text>
</comment>
<evidence type="ECO:0000256" key="7">
    <source>
        <dbReference type="ARBA" id="ARBA00022989"/>
    </source>
</evidence>
<dbReference type="PRINTS" id="PR00702">
    <property type="entry name" value="ACRIFLAVINRP"/>
</dbReference>
<feature type="transmembrane region" description="Helical" evidence="9">
    <location>
        <begin position="543"/>
        <end position="563"/>
    </location>
</feature>
<feature type="transmembrane region" description="Helical" evidence="9">
    <location>
        <begin position="434"/>
        <end position="458"/>
    </location>
</feature>
<proteinExistence type="inferred from homology"/>
<evidence type="ECO:0000256" key="8">
    <source>
        <dbReference type="ARBA" id="ARBA00023136"/>
    </source>
</evidence>
<dbReference type="InterPro" id="IPR027463">
    <property type="entry name" value="AcrB_DN_DC_subdom"/>
</dbReference>
<evidence type="ECO:0000313" key="11">
    <source>
        <dbReference type="Proteomes" id="UP000232693"/>
    </source>
</evidence>
<dbReference type="NCBIfam" id="NF000282">
    <property type="entry name" value="RND_permease_1"/>
    <property type="match status" value="1"/>
</dbReference>
<dbReference type="SUPFAM" id="SSF82714">
    <property type="entry name" value="Multidrug efflux transporter AcrB TolC docking domain, DN and DC subdomains"/>
    <property type="match status" value="2"/>
</dbReference>
<feature type="transmembrane region" description="Helical" evidence="9">
    <location>
        <begin position="1007"/>
        <end position="1029"/>
    </location>
</feature>
<dbReference type="FunFam" id="3.30.70.1430:FF:000001">
    <property type="entry name" value="Efflux pump membrane transporter"/>
    <property type="match status" value="1"/>
</dbReference>
<dbReference type="GO" id="GO:0009636">
    <property type="term" value="P:response to toxic substance"/>
    <property type="evidence" value="ECO:0007669"/>
    <property type="project" value="UniProtKB-ARBA"/>
</dbReference>
<dbReference type="Gene3D" id="3.30.70.1440">
    <property type="entry name" value="Multidrug efflux transporter AcrB pore domain"/>
    <property type="match status" value="1"/>
</dbReference>
<dbReference type="OrthoDB" id="9757904at2"/>
<dbReference type="PANTHER" id="PTHR32063">
    <property type="match status" value="1"/>
</dbReference>
<dbReference type="Gene3D" id="3.30.2090.10">
    <property type="entry name" value="Multidrug efflux transporter AcrB TolC docking domain, DN and DC subdomains"/>
    <property type="match status" value="2"/>
</dbReference>
<evidence type="ECO:0000256" key="9">
    <source>
        <dbReference type="RuleBase" id="RU364070"/>
    </source>
</evidence>
<dbReference type="AlphaFoldDB" id="A0A2K9AAB9"/>
<dbReference type="Gene3D" id="3.30.70.1320">
    <property type="entry name" value="Multidrug efflux transporter AcrB pore domain like"/>
    <property type="match status" value="1"/>
</dbReference>
<feature type="transmembrane region" description="Helical" evidence="9">
    <location>
        <begin position="470"/>
        <end position="493"/>
    </location>
</feature>
<protein>
    <recommendedName>
        <fullName evidence="9">Efflux pump membrane transporter</fullName>
    </recommendedName>
</protein>
<feature type="transmembrane region" description="Helical" evidence="9">
    <location>
        <begin position="340"/>
        <end position="359"/>
    </location>
</feature>
<dbReference type="NCBIfam" id="TIGR00915">
    <property type="entry name" value="2A0602"/>
    <property type="match status" value="1"/>
</dbReference>
<reference evidence="10 11" key="1">
    <citation type="submission" date="2017-12" db="EMBL/GenBank/DDBJ databases">
        <title>Kangiella profundi FT102 completed genome.</title>
        <authorList>
            <person name="Xu J."/>
            <person name="Wang J."/>
            <person name="Lu Y."/>
        </authorList>
    </citation>
    <scope>NUCLEOTIDE SEQUENCE [LARGE SCALE GENOMIC DNA]</scope>
    <source>
        <strain evidence="10 11">FT102</strain>
    </source>
</reference>
<keyword evidence="5 9" id="KW-0997">Cell inner membrane</keyword>
<dbReference type="InterPro" id="IPR004764">
    <property type="entry name" value="MdtF-like"/>
</dbReference>
<comment type="subcellular location">
    <subcellularLocation>
        <location evidence="1 9">Cell inner membrane</location>
        <topology evidence="1 9">Multi-pass membrane protein</topology>
    </subcellularLocation>
</comment>
<evidence type="ECO:0000256" key="1">
    <source>
        <dbReference type="ARBA" id="ARBA00004429"/>
    </source>
</evidence>
<dbReference type="InterPro" id="IPR001036">
    <property type="entry name" value="Acrflvin-R"/>
</dbReference>
<keyword evidence="7 9" id="KW-1133">Transmembrane helix</keyword>
<dbReference type="EMBL" id="CP025120">
    <property type="protein sequence ID" value="AUD79670.1"/>
    <property type="molecule type" value="Genomic_DNA"/>
</dbReference>
<evidence type="ECO:0000256" key="3">
    <source>
        <dbReference type="ARBA" id="ARBA00022448"/>
    </source>
</evidence>
<dbReference type="FunFam" id="1.20.1640.10:FF:000001">
    <property type="entry name" value="Efflux pump membrane transporter"/>
    <property type="match status" value="1"/>
</dbReference>
<evidence type="ECO:0000256" key="6">
    <source>
        <dbReference type="ARBA" id="ARBA00022692"/>
    </source>
</evidence>
<dbReference type="KEGG" id="kpd:CW740_10605"/>
<keyword evidence="6 9" id="KW-0812">Transmembrane</keyword>
<keyword evidence="11" id="KW-1185">Reference proteome</keyword>
<evidence type="ECO:0000256" key="2">
    <source>
        <dbReference type="ARBA" id="ARBA00010942"/>
    </source>
</evidence>